<accession>A0A0V0XVT6</accession>
<sequence>MSKLIIIRGLVGLPLARQPAAETRDAYNRRNGNKLTGYCHRFLGAFQQNLTAYALPAFQRT</sequence>
<dbReference type="Proteomes" id="UP000054815">
    <property type="component" value="Unassembled WGS sequence"/>
</dbReference>
<feature type="chain" id="PRO_5006872914" evidence="1">
    <location>
        <begin position="17"/>
        <end position="61"/>
    </location>
</feature>
<protein>
    <submittedName>
        <fullName evidence="2">Uncharacterized protein</fullName>
    </submittedName>
</protein>
<proteinExistence type="predicted"/>
<dbReference type="AlphaFoldDB" id="A0A0V0XVT6"/>
<gene>
    <name evidence="2" type="ORF">T4E_1138</name>
</gene>
<keyword evidence="1" id="KW-0732">Signal</keyword>
<organism evidence="2 3">
    <name type="scientific">Trichinella pseudospiralis</name>
    <name type="common">Parasitic roundworm</name>
    <dbReference type="NCBI Taxonomy" id="6337"/>
    <lineage>
        <taxon>Eukaryota</taxon>
        <taxon>Metazoa</taxon>
        <taxon>Ecdysozoa</taxon>
        <taxon>Nematoda</taxon>
        <taxon>Enoplea</taxon>
        <taxon>Dorylaimia</taxon>
        <taxon>Trichinellida</taxon>
        <taxon>Trichinellidae</taxon>
        <taxon>Trichinella</taxon>
    </lineage>
</organism>
<evidence type="ECO:0000313" key="3">
    <source>
        <dbReference type="Proteomes" id="UP000054815"/>
    </source>
</evidence>
<evidence type="ECO:0000256" key="1">
    <source>
        <dbReference type="SAM" id="SignalP"/>
    </source>
</evidence>
<dbReference type="EMBL" id="JYDU01000119">
    <property type="protein sequence ID" value="KRX92111.1"/>
    <property type="molecule type" value="Genomic_DNA"/>
</dbReference>
<feature type="signal peptide" evidence="1">
    <location>
        <begin position="1"/>
        <end position="16"/>
    </location>
</feature>
<name>A0A0V0XVT6_TRIPS</name>
<reference evidence="2 3" key="1">
    <citation type="submission" date="2015-01" db="EMBL/GenBank/DDBJ databases">
        <title>Evolution of Trichinella species and genotypes.</title>
        <authorList>
            <person name="Korhonen P.K."/>
            <person name="Edoardo P."/>
            <person name="Giuseppe L.R."/>
            <person name="Gasser R.B."/>
        </authorList>
    </citation>
    <scope>NUCLEOTIDE SEQUENCE [LARGE SCALE GENOMIC DNA]</scope>
    <source>
        <strain evidence="2">ISS141</strain>
    </source>
</reference>
<comment type="caution">
    <text evidence="2">The sequence shown here is derived from an EMBL/GenBank/DDBJ whole genome shotgun (WGS) entry which is preliminary data.</text>
</comment>
<evidence type="ECO:0000313" key="2">
    <source>
        <dbReference type="EMBL" id="KRX92111.1"/>
    </source>
</evidence>